<dbReference type="InterPro" id="IPR013154">
    <property type="entry name" value="ADH-like_N"/>
</dbReference>
<dbReference type="GO" id="GO:0034079">
    <property type="term" value="P:butanediol biosynthetic process"/>
    <property type="evidence" value="ECO:0007669"/>
    <property type="project" value="TreeGrafter"/>
</dbReference>
<evidence type="ECO:0000256" key="1">
    <source>
        <dbReference type="ARBA" id="ARBA00001947"/>
    </source>
</evidence>
<sequence length="351" mass="37731">MRAVRFHGRGDIRIDQIEEPICQNGQIRPAFVGICGSDLHEYLAGPSTVPQTPHPITNETLPVTLGHEFSGTIEEVGAGVTRVKVGDRVAVKPNLYDGTCARCVQGRMNCCRNLGFIGYSSNSGGLSDHVVVQEERARLLPDEIPLDTGALVEPLTVAWHAVSRSPVETARTALVVGGGPIGLAVVQVLQAHGIESIVVAEVSAQRRRFAETLGATKVLDPRTEDVEARVRSLSCDAGADIAFECSGVQAGFDTALRGVRARGTVTVVSLWEEKPVIDAWELVGSEKHIIGSAIFDGDDFEAVIDAIASGKLQPQSMITSKIRMEEIVDRGFEALINERDKHVKILIDISA</sequence>
<dbReference type="InterPro" id="IPR011032">
    <property type="entry name" value="GroES-like_sf"/>
</dbReference>
<dbReference type="EMBL" id="ML736185">
    <property type="protein sequence ID" value="KAE8380142.1"/>
    <property type="molecule type" value="Genomic_DNA"/>
</dbReference>
<evidence type="ECO:0000313" key="8">
    <source>
        <dbReference type="EMBL" id="KAE8380142.1"/>
    </source>
</evidence>
<dbReference type="PANTHER" id="PTHR43161:SF23">
    <property type="entry name" value="(R,R)-BUTANEDIOL DEHYDROGENASE-RELATED"/>
    <property type="match status" value="1"/>
</dbReference>
<comment type="cofactor">
    <cofactor evidence="1 6">
        <name>Zn(2+)</name>
        <dbReference type="ChEBI" id="CHEBI:29105"/>
    </cofactor>
</comment>
<comment type="similarity">
    <text evidence="2 6">Belongs to the zinc-containing alcohol dehydrogenase family.</text>
</comment>
<dbReference type="GO" id="GO:0005737">
    <property type="term" value="C:cytoplasm"/>
    <property type="evidence" value="ECO:0007669"/>
    <property type="project" value="TreeGrafter"/>
</dbReference>
<evidence type="ECO:0000256" key="3">
    <source>
        <dbReference type="ARBA" id="ARBA00022723"/>
    </source>
</evidence>
<dbReference type="AlphaFoldDB" id="A0A5N7BEE3"/>
<dbReference type="Gene3D" id="3.40.50.720">
    <property type="entry name" value="NAD(P)-binding Rossmann-like Domain"/>
    <property type="match status" value="1"/>
</dbReference>
<dbReference type="InterPro" id="IPR002328">
    <property type="entry name" value="ADH_Zn_CS"/>
</dbReference>
<reference evidence="8 9" key="1">
    <citation type="submission" date="2019-04" db="EMBL/GenBank/DDBJ databases">
        <title>Friends and foes A comparative genomics studyof 23 Aspergillus species from section Flavi.</title>
        <authorList>
            <consortium name="DOE Joint Genome Institute"/>
            <person name="Kjaerbolling I."/>
            <person name="Vesth T."/>
            <person name="Frisvad J.C."/>
            <person name="Nybo J.L."/>
            <person name="Theobald S."/>
            <person name="Kildgaard S."/>
            <person name="Isbrandt T."/>
            <person name="Kuo A."/>
            <person name="Sato A."/>
            <person name="Lyhne E.K."/>
            <person name="Kogle M.E."/>
            <person name="Wiebenga A."/>
            <person name="Kun R.S."/>
            <person name="Lubbers R.J."/>
            <person name="Makela M.R."/>
            <person name="Barry K."/>
            <person name="Chovatia M."/>
            <person name="Clum A."/>
            <person name="Daum C."/>
            <person name="Haridas S."/>
            <person name="He G."/>
            <person name="LaButti K."/>
            <person name="Lipzen A."/>
            <person name="Mondo S."/>
            <person name="Riley R."/>
            <person name="Salamov A."/>
            <person name="Simmons B.A."/>
            <person name="Magnuson J.K."/>
            <person name="Henrissat B."/>
            <person name="Mortensen U.H."/>
            <person name="Larsen T.O."/>
            <person name="Devries R.P."/>
            <person name="Grigoriev I.V."/>
            <person name="Machida M."/>
            <person name="Baker S.E."/>
            <person name="Andersen M.R."/>
        </authorList>
    </citation>
    <scope>NUCLEOTIDE SEQUENCE [LARGE SCALE GENOMIC DNA]</scope>
    <source>
        <strain evidence="8 9">IBT 29228</strain>
    </source>
</reference>
<dbReference type="CDD" id="cd08233">
    <property type="entry name" value="butanediol_DH_like"/>
    <property type="match status" value="1"/>
</dbReference>
<organism evidence="8 9">
    <name type="scientific">Aspergillus bertholletiae</name>
    <dbReference type="NCBI Taxonomy" id="1226010"/>
    <lineage>
        <taxon>Eukaryota</taxon>
        <taxon>Fungi</taxon>
        <taxon>Dikarya</taxon>
        <taxon>Ascomycota</taxon>
        <taxon>Pezizomycotina</taxon>
        <taxon>Eurotiomycetes</taxon>
        <taxon>Eurotiomycetidae</taxon>
        <taxon>Eurotiales</taxon>
        <taxon>Aspergillaceae</taxon>
        <taxon>Aspergillus</taxon>
        <taxon>Aspergillus subgen. Circumdati</taxon>
    </lineage>
</organism>
<dbReference type="InterPro" id="IPR013149">
    <property type="entry name" value="ADH-like_C"/>
</dbReference>
<accession>A0A5N7BEE3</accession>
<evidence type="ECO:0000256" key="2">
    <source>
        <dbReference type="ARBA" id="ARBA00008072"/>
    </source>
</evidence>
<protein>
    <submittedName>
        <fullName evidence="8">Chaperonin 10-like protein</fullName>
    </submittedName>
</protein>
<evidence type="ECO:0000256" key="6">
    <source>
        <dbReference type="RuleBase" id="RU361277"/>
    </source>
</evidence>
<proteinExistence type="inferred from homology"/>
<feature type="domain" description="Enoyl reductase (ER)" evidence="7">
    <location>
        <begin position="8"/>
        <end position="347"/>
    </location>
</feature>
<dbReference type="PANTHER" id="PTHR43161">
    <property type="entry name" value="SORBITOL DEHYDROGENASE"/>
    <property type="match status" value="1"/>
</dbReference>
<keyword evidence="9" id="KW-1185">Reference proteome</keyword>
<keyword evidence="5" id="KW-0560">Oxidoreductase</keyword>
<dbReference type="OrthoDB" id="3941538at2759"/>
<evidence type="ECO:0000313" key="9">
    <source>
        <dbReference type="Proteomes" id="UP000326198"/>
    </source>
</evidence>
<dbReference type="Proteomes" id="UP000326198">
    <property type="component" value="Unassembled WGS sequence"/>
</dbReference>
<dbReference type="InterPro" id="IPR020843">
    <property type="entry name" value="ER"/>
</dbReference>
<gene>
    <name evidence="8" type="ORF">BDV26DRAFT_279795</name>
</gene>
<evidence type="ECO:0000256" key="5">
    <source>
        <dbReference type="ARBA" id="ARBA00023002"/>
    </source>
</evidence>
<keyword evidence="4 6" id="KW-0862">Zinc</keyword>
<dbReference type="Pfam" id="PF00107">
    <property type="entry name" value="ADH_zinc_N"/>
    <property type="match status" value="1"/>
</dbReference>
<dbReference type="InterPro" id="IPR036291">
    <property type="entry name" value="NAD(P)-bd_dom_sf"/>
</dbReference>
<dbReference type="PROSITE" id="PS00059">
    <property type="entry name" value="ADH_ZINC"/>
    <property type="match status" value="1"/>
</dbReference>
<evidence type="ECO:0000256" key="4">
    <source>
        <dbReference type="ARBA" id="ARBA00022833"/>
    </source>
</evidence>
<name>A0A5N7BEE3_9EURO</name>
<dbReference type="Pfam" id="PF08240">
    <property type="entry name" value="ADH_N"/>
    <property type="match status" value="1"/>
</dbReference>
<dbReference type="GO" id="GO:0000721">
    <property type="term" value="F:(R,R)-butanediol dehydrogenase activity"/>
    <property type="evidence" value="ECO:0007669"/>
    <property type="project" value="TreeGrafter"/>
</dbReference>
<evidence type="ECO:0000259" key="7">
    <source>
        <dbReference type="SMART" id="SM00829"/>
    </source>
</evidence>
<dbReference type="Gene3D" id="3.90.180.10">
    <property type="entry name" value="Medium-chain alcohol dehydrogenases, catalytic domain"/>
    <property type="match status" value="1"/>
</dbReference>
<dbReference type="SMART" id="SM00829">
    <property type="entry name" value="PKS_ER"/>
    <property type="match status" value="1"/>
</dbReference>
<dbReference type="SUPFAM" id="SSF50129">
    <property type="entry name" value="GroES-like"/>
    <property type="match status" value="1"/>
</dbReference>
<dbReference type="SUPFAM" id="SSF51735">
    <property type="entry name" value="NAD(P)-binding Rossmann-fold domains"/>
    <property type="match status" value="1"/>
</dbReference>
<dbReference type="GO" id="GO:0008270">
    <property type="term" value="F:zinc ion binding"/>
    <property type="evidence" value="ECO:0007669"/>
    <property type="project" value="InterPro"/>
</dbReference>
<keyword evidence="3 6" id="KW-0479">Metal-binding</keyword>